<keyword evidence="1" id="KW-0805">Transcription regulation</keyword>
<dbReference type="SUPFAM" id="SSF46689">
    <property type="entry name" value="Homeodomain-like"/>
    <property type="match status" value="2"/>
</dbReference>
<name>A0A1R0XJS1_9BACL</name>
<sequence>MPIHSGGMPHHSHSFYMPVKISSLTGLSHFLTDNIPAANSIIMIVWEGIGQLEIDGELHSVKPGSILTFGVSSDLKLETELQLHGIWIEYTTMANRRHKDYFLTVSSSLDPASTQLSALSGELYSAWIEPDDRKPFKVQQLFTQFIAELYQELATKKERSGSWLEIVFEYIEAHYNEDITREQMATLAGVSPEHFSRTFRKIMGQTFSAYITLLRIRKAQQRILTSSPNLTTLAHEVGYEEGTYLSRKFKQLVGISPTAYQHMNKKIVALNYNHTAILRVLEIMPQLGVYSDWQRSLEQVPPSKQLIMSEGSSSLLFDSVASAEPDVIISYSIPENKLLTPVAPVIELPFMQMSWREQFGLIADVVNRRERAEKWLGHYDGLCHAANKKLNHSIGSERGTAIVWELSSRAAYCFSSSYGRGCQILYGDLGFKPPSIIMENGIMDSGYLVSSIEEIGNYPADYIIITSIPSSSEGRNRLTRLLHSRTWKQLDAVRNNRVYILNQADMFYGFDPLSSQAQLQELLRVMTS</sequence>
<organism evidence="6 7">
    <name type="scientific">Paenibacillus odorifer</name>
    <dbReference type="NCBI Taxonomy" id="189426"/>
    <lineage>
        <taxon>Bacteria</taxon>
        <taxon>Bacillati</taxon>
        <taxon>Bacillota</taxon>
        <taxon>Bacilli</taxon>
        <taxon>Bacillales</taxon>
        <taxon>Paenibacillaceae</taxon>
        <taxon>Paenibacillus</taxon>
    </lineage>
</organism>
<dbReference type="SUPFAM" id="SSF53807">
    <property type="entry name" value="Helical backbone' metal receptor"/>
    <property type="match status" value="1"/>
</dbReference>
<feature type="domain" description="HTH araC/xylS-type" evidence="4">
    <location>
        <begin position="165"/>
        <end position="263"/>
    </location>
</feature>
<dbReference type="PROSITE" id="PS50983">
    <property type="entry name" value="FE_B12_PBP"/>
    <property type="match status" value="1"/>
</dbReference>
<dbReference type="InterPro" id="IPR002491">
    <property type="entry name" value="ABC_transptr_periplasmic_BD"/>
</dbReference>
<dbReference type="Pfam" id="PF12833">
    <property type="entry name" value="HTH_18"/>
    <property type="match status" value="1"/>
</dbReference>
<dbReference type="GO" id="GO:0003700">
    <property type="term" value="F:DNA-binding transcription factor activity"/>
    <property type="evidence" value="ECO:0007669"/>
    <property type="project" value="InterPro"/>
</dbReference>
<dbReference type="RefSeq" id="WP_076121450.1">
    <property type="nucleotide sequence ID" value="NZ_MPTC01000041.1"/>
</dbReference>
<comment type="caution">
    <text evidence="6">The sequence shown here is derived from an EMBL/GenBank/DDBJ whole genome shotgun (WGS) entry which is preliminary data.</text>
</comment>
<reference evidence="6 7" key="1">
    <citation type="submission" date="2016-10" db="EMBL/GenBank/DDBJ databases">
        <title>Paenibacillus species isolates.</title>
        <authorList>
            <person name="Beno S.M."/>
        </authorList>
    </citation>
    <scope>NUCLEOTIDE SEQUENCE [LARGE SCALE GENOMIC DNA]</scope>
    <source>
        <strain evidence="6 7">FSL H7-0710</strain>
    </source>
</reference>
<dbReference type="EMBL" id="MPTC01000041">
    <property type="protein sequence ID" value="OMD35343.1"/>
    <property type="molecule type" value="Genomic_DNA"/>
</dbReference>
<evidence type="ECO:0008006" key="8">
    <source>
        <dbReference type="Google" id="ProtNLM"/>
    </source>
</evidence>
<dbReference type="AlphaFoldDB" id="A0A1R0XJS1"/>
<dbReference type="Gene3D" id="1.10.10.60">
    <property type="entry name" value="Homeodomain-like"/>
    <property type="match status" value="2"/>
</dbReference>
<evidence type="ECO:0000259" key="5">
    <source>
        <dbReference type="PROSITE" id="PS50983"/>
    </source>
</evidence>
<dbReference type="Proteomes" id="UP000187439">
    <property type="component" value="Unassembled WGS sequence"/>
</dbReference>
<dbReference type="PROSITE" id="PS01124">
    <property type="entry name" value="HTH_ARAC_FAMILY_2"/>
    <property type="match status" value="1"/>
</dbReference>
<dbReference type="Gene3D" id="3.40.50.1980">
    <property type="entry name" value="Nitrogenase molybdenum iron protein domain"/>
    <property type="match status" value="2"/>
</dbReference>
<accession>A0A1R0XJS1</accession>
<proteinExistence type="predicted"/>
<dbReference type="InterPro" id="IPR018062">
    <property type="entry name" value="HTH_AraC-typ_CS"/>
</dbReference>
<evidence type="ECO:0000256" key="1">
    <source>
        <dbReference type="ARBA" id="ARBA00023015"/>
    </source>
</evidence>
<dbReference type="SMART" id="SM00342">
    <property type="entry name" value="HTH_ARAC"/>
    <property type="match status" value="1"/>
</dbReference>
<dbReference type="PANTHER" id="PTHR43280">
    <property type="entry name" value="ARAC-FAMILY TRANSCRIPTIONAL REGULATOR"/>
    <property type="match status" value="1"/>
</dbReference>
<dbReference type="InterPro" id="IPR018060">
    <property type="entry name" value="HTH_AraC"/>
</dbReference>
<feature type="domain" description="Fe/B12 periplasmic-binding" evidence="5">
    <location>
        <begin position="266"/>
        <end position="528"/>
    </location>
</feature>
<keyword evidence="2" id="KW-0238">DNA-binding</keyword>
<evidence type="ECO:0000313" key="6">
    <source>
        <dbReference type="EMBL" id="OMD35343.1"/>
    </source>
</evidence>
<dbReference type="PROSITE" id="PS00041">
    <property type="entry name" value="HTH_ARAC_FAMILY_1"/>
    <property type="match status" value="1"/>
</dbReference>
<protein>
    <recommendedName>
        <fullName evidence="8">Fe3+-hydroxamate ABC transporter substrate-binding protein</fullName>
    </recommendedName>
</protein>
<dbReference type="GO" id="GO:0043565">
    <property type="term" value="F:sequence-specific DNA binding"/>
    <property type="evidence" value="ECO:0007669"/>
    <property type="project" value="InterPro"/>
</dbReference>
<gene>
    <name evidence="6" type="ORF">BSK52_27245</name>
</gene>
<dbReference type="PANTHER" id="PTHR43280:SF28">
    <property type="entry name" value="HTH-TYPE TRANSCRIPTIONAL ACTIVATOR RHAS"/>
    <property type="match status" value="1"/>
</dbReference>
<dbReference type="InterPro" id="IPR009057">
    <property type="entry name" value="Homeodomain-like_sf"/>
</dbReference>
<dbReference type="Pfam" id="PF01497">
    <property type="entry name" value="Peripla_BP_2"/>
    <property type="match status" value="1"/>
</dbReference>
<evidence type="ECO:0000256" key="2">
    <source>
        <dbReference type="ARBA" id="ARBA00023125"/>
    </source>
</evidence>
<evidence type="ECO:0000259" key="4">
    <source>
        <dbReference type="PROSITE" id="PS01124"/>
    </source>
</evidence>
<dbReference type="OrthoDB" id="2490497at2"/>
<evidence type="ECO:0000256" key="3">
    <source>
        <dbReference type="ARBA" id="ARBA00023163"/>
    </source>
</evidence>
<evidence type="ECO:0000313" key="7">
    <source>
        <dbReference type="Proteomes" id="UP000187439"/>
    </source>
</evidence>
<keyword evidence="3" id="KW-0804">Transcription</keyword>